<sequence>MTATPNTKQTVLDSLYESHREWPYSEAHDTVNGDPWPLAWDAAAFIEEWFAHPEHNDVEEAICYVELTPSKFGYDVADWHFKQPPASLLKAHLLRIVKGWGGETALHDYLDNNPELVAELGFKDGLASKSTLWRVWNEDRLSDEHKQVMRTIGQVLVDVAREHDVPAPDEVFHPDPSVDNPDGVEQDNSTVRDRTIAKTREIWQQAKPMVTENYELPRGKNTEVHDNAFLEAHAFIGSREEMYAENGTWNFAAETTRDRVQTGSTHRHHLQKIGPDAARKMHRDTTRELIERARRDSELVDGVLVSIDITKSNPYRTKRKIESDEDGNVTNTWLLGYKDDDEDESTEFYFQWASIQIVGLDIPLVLDAIPVHRGLSRVAIVDQLLETATDMVDIELVMMDREFAHDPVKEVCEDHGVWYLNPGKMHSSERATCTRLRRQGKLVHIESDEASTADADEGTTLDDFTAEETIDDDEGGRKRVYVPAMNAERTNDAIEDDEDTVDDEAGEESGEEDVLRQELLRDFAEATDADTKDVGQMFGDVIDEVREEEEEQELPGSEEDKELYMLFETNHPDLELPGDTGEDGDEMSELEKAHMAARVIRKYKHRWGIENGFKQIKSFRVRTTSMSHEYRFFNFLYACTLYNVWRLTDLLVKLELRAESEFRYEPLVTADLFLTIAKDYVGLDPPD</sequence>
<dbReference type="EMBL" id="FZNQ01000002">
    <property type="protein sequence ID" value="SNR32609.1"/>
    <property type="molecule type" value="Genomic_DNA"/>
</dbReference>
<feature type="region of interest" description="Disordered" evidence="1">
    <location>
        <begin position="444"/>
        <end position="513"/>
    </location>
</feature>
<dbReference type="GO" id="GO:0003677">
    <property type="term" value="F:DNA binding"/>
    <property type="evidence" value="ECO:0007669"/>
    <property type="project" value="InterPro"/>
</dbReference>
<reference evidence="3 4" key="1">
    <citation type="submission" date="2017-06" db="EMBL/GenBank/DDBJ databases">
        <authorList>
            <person name="Kim H.J."/>
            <person name="Triplett B.A."/>
        </authorList>
    </citation>
    <scope>NUCLEOTIDE SEQUENCE [LARGE SCALE GENOMIC DNA]</scope>
    <source>
        <strain evidence="3 4">DSM 8800</strain>
    </source>
</reference>
<name>A0A238VGG7_HALVU</name>
<accession>A0A238VGG7</accession>
<keyword evidence="4" id="KW-1185">Reference proteome</keyword>
<dbReference type="RefSeq" id="WP_089383776.1">
    <property type="nucleotide sequence ID" value="NZ_FZNQ01000002.1"/>
</dbReference>
<proteinExistence type="predicted"/>
<feature type="domain" description="Transposase IS4-like" evidence="2">
    <location>
        <begin position="380"/>
        <end position="640"/>
    </location>
</feature>
<dbReference type="GO" id="GO:0006313">
    <property type="term" value="P:DNA transposition"/>
    <property type="evidence" value="ECO:0007669"/>
    <property type="project" value="InterPro"/>
</dbReference>
<dbReference type="AlphaFoldDB" id="A0A238VGG7"/>
<dbReference type="Proteomes" id="UP000198397">
    <property type="component" value="Unassembled WGS sequence"/>
</dbReference>
<organism evidence="3 4">
    <name type="scientific">Halorubrum vacuolatum</name>
    <name type="common">Natronobacterium vacuolatum</name>
    <dbReference type="NCBI Taxonomy" id="63740"/>
    <lineage>
        <taxon>Archaea</taxon>
        <taxon>Methanobacteriati</taxon>
        <taxon>Methanobacteriota</taxon>
        <taxon>Stenosarchaea group</taxon>
        <taxon>Halobacteria</taxon>
        <taxon>Halobacteriales</taxon>
        <taxon>Haloferacaceae</taxon>
        <taxon>Halorubrum</taxon>
    </lineage>
</organism>
<dbReference type="OrthoDB" id="225944at2157"/>
<dbReference type="Pfam" id="PF01609">
    <property type="entry name" value="DDE_Tnp_1"/>
    <property type="match status" value="1"/>
</dbReference>
<dbReference type="InterPro" id="IPR002559">
    <property type="entry name" value="Transposase_11"/>
</dbReference>
<dbReference type="GO" id="GO:0004803">
    <property type="term" value="F:transposase activity"/>
    <property type="evidence" value="ECO:0007669"/>
    <property type="project" value="InterPro"/>
</dbReference>
<gene>
    <name evidence="3" type="ORF">SAMN06264855_102333</name>
</gene>
<feature type="region of interest" description="Disordered" evidence="1">
    <location>
        <begin position="166"/>
        <end position="192"/>
    </location>
</feature>
<evidence type="ECO:0000313" key="3">
    <source>
        <dbReference type="EMBL" id="SNR32609.1"/>
    </source>
</evidence>
<feature type="compositionally biased region" description="Acidic residues" evidence="1">
    <location>
        <begin position="493"/>
        <end position="512"/>
    </location>
</feature>
<evidence type="ECO:0000256" key="1">
    <source>
        <dbReference type="SAM" id="MobiDB-lite"/>
    </source>
</evidence>
<evidence type="ECO:0000259" key="2">
    <source>
        <dbReference type="Pfam" id="PF01609"/>
    </source>
</evidence>
<feature type="region of interest" description="Disordered" evidence="1">
    <location>
        <begin position="261"/>
        <end position="282"/>
    </location>
</feature>
<evidence type="ECO:0000313" key="4">
    <source>
        <dbReference type="Proteomes" id="UP000198397"/>
    </source>
</evidence>
<feature type="compositionally biased region" description="Acidic residues" evidence="1">
    <location>
        <begin position="448"/>
        <end position="474"/>
    </location>
</feature>
<protein>
    <submittedName>
        <fullName evidence="3">Transposase DDE domain-containing protein</fullName>
    </submittedName>
</protein>